<sequence length="106" mass="11425">MPPLCSSCASNTHRCPRDPVVLLLLFPLIPFVSVLPSPSPTRILTQPSQHTHLVSPPYCLPDPHHFPSGPPPLRSPSPVAPRSPGPSHPMLIPLPLHHHPPAPTVL</sequence>
<name>A0A5B7HLR2_PORTR</name>
<reference evidence="3 4" key="1">
    <citation type="submission" date="2019-05" db="EMBL/GenBank/DDBJ databases">
        <title>Another draft genome of Portunus trituberculatus and its Hox gene families provides insights of decapod evolution.</title>
        <authorList>
            <person name="Jeong J.-H."/>
            <person name="Song I."/>
            <person name="Kim S."/>
            <person name="Choi T."/>
            <person name="Kim D."/>
            <person name="Ryu S."/>
            <person name="Kim W."/>
        </authorList>
    </citation>
    <scope>NUCLEOTIDE SEQUENCE [LARGE SCALE GENOMIC DNA]</scope>
    <source>
        <tissue evidence="3">Muscle</tissue>
    </source>
</reference>
<keyword evidence="4" id="KW-1185">Reference proteome</keyword>
<evidence type="ECO:0000256" key="1">
    <source>
        <dbReference type="SAM" id="MobiDB-lite"/>
    </source>
</evidence>
<evidence type="ECO:0000313" key="4">
    <source>
        <dbReference type="Proteomes" id="UP000324222"/>
    </source>
</evidence>
<feature type="region of interest" description="Disordered" evidence="1">
    <location>
        <begin position="40"/>
        <end position="106"/>
    </location>
</feature>
<evidence type="ECO:0000256" key="2">
    <source>
        <dbReference type="SAM" id="SignalP"/>
    </source>
</evidence>
<feature type="compositionally biased region" description="Polar residues" evidence="1">
    <location>
        <begin position="40"/>
        <end position="52"/>
    </location>
</feature>
<feature type="chain" id="PRO_5023110685" evidence="2">
    <location>
        <begin position="35"/>
        <end position="106"/>
    </location>
</feature>
<organism evidence="3 4">
    <name type="scientific">Portunus trituberculatus</name>
    <name type="common">Swimming crab</name>
    <name type="synonym">Neptunus trituberculatus</name>
    <dbReference type="NCBI Taxonomy" id="210409"/>
    <lineage>
        <taxon>Eukaryota</taxon>
        <taxon>Metazoa</taxon>
        <taxon>Ecdysozoa</taxon>
        <taxon>Arthropoda</taxon>
        <taxon>Crustacea</taxon>
        <taxon>Multicrustacea</taxon>
        <taxon>Malacostraca</taxon>
        <taxon>Eumalacostraca</taxon>
        <taxon>Eucarida</taxon>
        <taxon>Decapoda</taxon>
        <taxon>Pleocyemata</taxon>
        <taxon>Brachyura</taxon>
        <taxon>Eubrachyura</taxon>
        <taxon>Portunoidea</taxon>
        <taxon>Portunidae</taxon>
        <taxon>Portuninae</taxon>
        <taxon>Portunus</taxon>
    </lineage>
</organism>
<feature type="signal peptide" evidence="2">
    <location>
        <begin position="1"/>
        <end position="34"/>
    </location>
</feature>
<gene>
    <name evidence="3" type="ORF">E2C01_064953</name>
</gene>
<dbReference type="AlphaFoldDB" id="A0A5B7HLR2"/>
<protein>
    <submittedName>
        <fullName evidence="3">Uncharacterized protein</fullName>
    </submittedName>
</protein>
<comment type="caution">
    <text evidence="3">The sequence shown here is derived from an EMBL/GenBank/DDBJ whole genome shotgun (WGS) entry which is preliminary data.</text>
</comment>
<accession>A0A5B7HLR2</accession>
<proteinExistence type="predicted"/>
<dbReference type="EMBL" id="VSRR010031563">
    <property type="protein sequence ID" value="MPC70699.1"/>
    <property type="molecule type" value="Genomic_DNA"/>
</dbReference>
<evidence type="ECO:0000313" key="3">
    <source>
        <dbReference type="EMBL" id="MPC70699.1"/>
    </source>
</evidence>
<keyword evidence="2" id="KW-0732">Signal</keyword>
<feature type="compositionally biased region" description="Pro residues" evidence="1">
    <location>
        <begin position="68"/>
        <end position="87"/>
    </location>
</feature>
<dbReference type="Proteomes" id="UP000324222">
    <property type="component" value="Unassembled WGS sequence"/>
</dbReference>